<evidence type="ECO:0000256" key="1">
    <source>
        <dbReference type="SAM" id="Phobius"/>
    </source>
</evidence>
<keyword evidence="2" id="KW-0067">ATP-binding</keyword>
<feature type="transmembrane region" description="Helical" evidence="1">
    <location>
        <begin position="187"/>
        <end position="209"/>
    </location>
</feature>
<reference evidence="2" key="1">
    <citation type="submission" date="2020-02" db="EMBL/GenBank/DDBJ databases">
        <authorList>
            <person name="Meier V. D."/>
        </authorList>
    </citation>
    <scope>NUCLEOTIDE SEQUENCE</scope>
    <source>
        <strain evidence="2">AVDCRST_MAG58</strain>
    </source>
</reference>
<proteinExistence type="predicted"/>
<feature type="transmembrane region" description="Helical" evidence="1">
    <location>
        <begin position="129"/>
        <end position="148"/>
    </location>
</feature>
<feature type="transmembrane region" description="Helical" evidence="1">
    <location>
        <begin position="283"/>
        <end position="304"/>
    </location>
</feature>
<dbReference type="GO" id="GO:0005524">
    <property type="term" value="F:ATP binding"/>
    <property type="evidence" value="ECO:0007669"/>
    <property type="project" value="UniProtKB-KW"/>
</dbReference>
<protein>
    <submittedName>
        <fullName evidence="2">ATP-binding region, ATPase-like</fullName>
    </submittedName>
</protein>
<organism evidence="2">
    <name type="scientific">uncultured Rubrobacteraceae bacterium</name>
    <dbReference type="NCBI Taxonomy" id="349277"/>
    <lineage>
        <taxon>Bacteria</taxon>
        <taxon>Bacillati</taxon>
        <taxon>Actinomycetota</taxon>
        <taxon>Rubrobacteria</taxon>
        <taxon>Rubrobacterales</taxon>
        <taxon>Rubrobacteraceae</taxon>
        <taxon>environmental samples</taxon>
    </lineage>
</organism>
<dbReference type="AlphaFoldDB" id="A0A6J4QXA4"/>
<gene>
    <name evidence="2" type="ORF">AVDCRST_MAG58-1215</name>
</gene>
<keyword evidence="1" id="KW-1133">Transmembrane helix</keyword>
<keyword evidence="2" id="KW-0547">Nucleotide-binding</keyword>
<keyword evidence="1" id="KW-0812">Transmembrane</keyword>
<accession>A0A6J4QXA4</accession>
<feature type="transmembrane region" description="Helical" evidence="1">
    <location>
        <begin position="28"/>
        <end position="49"/>
    </location>
</feature>
<feature type="transmembrane region" description="Helical" evidence="1">
    <location>
        <begin position="252"/>
        <end position="271"/>
    </location>
</feature>
<sequence length="406" mass="44765">MAWSLCGLTLSLVACVVAFEALYRVSIAGLFFLLVFVVPSALVGAVVASRQPRNPVGWFLVVSAICWAVNEATGRYAVYGLVIEPGSLPLARLMAWPSTWMWEPAFVLIGLFLPLYFPDGRLLSPRWRPVLWLALLFSVGFGVVFGALDPGELDKRSPGVAGDVPGVVNPLGIEALQPLDRVTQIDIILPVLLIVLVLCSVASLVVRFRRSSGEEPQQMKWLTYAAAAYFATLLLVMSLPADSAWYQAVDSLSTLVLAGLPVAVGIAVLRYRLYDIDIIINRTLVYGSLTVMLVALYFGGIVVLQRVFVLLTGQQSTLAVVASTLLIAALFTPFRHRIQSFIDRRFYRRKYDARKTLEAFSTKLKNETDLEALNNDLVGVVRETMQPAHVSLWLRPDPAQRRVSAD</sequence>
<feature type="transmembrane region" description="Helical" evidence="1">
    <location>
        <begin position="316"/>
        <end position="334"/>
    </location>
</feature>
<keyword evidence="1" id="KW-0472">Membrane</keyword>
<name>A0A6J4QXA4_9ACTN</name>
<evidence type="ECO:0000313" key="2">
    <source>
        <dbReference type="EMBL" id="CAA9455069.1"/>
    </source>
</evidence>
<feature type="transmembrane region" description="Helical" evidence="1">
    <location>
        <begin position="99"/>
        <end position="117"/>
    </location>
</feature>
<dbReference type="EMBL" id="CADCVF010000034">
    <property type="protein sequence ID" value="CAA9455069.1"/>
    <property type="molecule type" value="Genomic_DNA"/>
</dbReference>
<feature type="transmembrane region" description="Helical" evidence="1">
    <location>
        <begin position="221"/>
        <end position="240"/>
    </location>
</feature>
<feature type="transmembrane region" description="Helical" evidence="1">
    <location>
        <begin position="56"/>
        <end position="79"/>
    </location>
</feature>